<dbReference type="Proteomes" id="UP001142489">
    <property type="component" value="Unassembled WGS sequence"/>
</dbReference>
<dbReference type="AlphaFoldDB" id="A0A9Q0XNM3"/>
<dbReference type="GO" id="GO:0016020">
    <property type="term" value="C:membrane"/>
    <property type="evidence" value="ECO:0007669"/>
    <property type="project" value="UniProtKB-SubCell"/>
</dbReference>
<evidence type="ECO:0000313" key="7">
    <source>
        <dbReference type="Proteomes" id="UP001142489"/>
    </source>
</evidence>
<evidence type="ECO:0008006" key="8">
    <source>
        <dbReference type="Google" id="ProtNLM"/>
    </source>
</evidence>
<feature type="transmembrane region" description="Helical" evidence="5">
    <location>
        <begin position="398"/>
        <end position="421"/>
    </location>
</feature>
<dbReference type="InterPro" id="IPR011701">
    <property type="entry name" value="MFS"/>
</dbReference>
<dbReference type="PANTHER" id="PTHR24064">
    <property type="entry name" value="SOLUTE CARRIER FAMILY 22 MEMBER"/>
    <property type="match status" value="1"/>
</dbReference>
<evidence type="ECO:0000256" key="3">
    <source>
        <dbReference type="ARBA" id="ARBA00022989"/>
    </source>
</evidence>
<keyword evidence="7" id="KW-1185">Reference proteome</keyword>
<comment type="caution">
    <text evidence="6">The sequence shown here is derived from an EMBL/GenBank/DDBJ whole genome shotgun (WGS) entry which is preliminary data.</text>
</comment>
<name>A0A9Q0XNM3_9SAUR</name>
<sequence>MFGTASPMISIWWDLLSNTSGYNCAESGKVNLHFVDLPEPDGAEAVAVDRRDEEKVGQELAMTDVGEIIKALGEFGRFQYGVVTLITLSSLSIGFHMFSQLFMVAPERHYCNTDWLVSLGLNLTEEEHLNLTLPRKADGTFEECFMYSPVGKELNTILQYGLNVTEKCRDGWVYPSKKVPTLVTQTILAGLAYALQDWKSLQVSISTPVFALFFFLWVLPESPRWLVTKGKLKPEKKTTSESILELFTNPHLRKVTFLMSSIWFANSLTYYGLSLNVGSFGLDIYLTQLIFGAVEVPARFSTLFLMQWQGRRKCQALCLLVGGVVCLLITVVPKDLPVMRTVLAIIGKFTISGSFMTSYVYSTELFPTVIRQTGVGLCQMAARLAGIISPLARLLENYHVSIPVLIFGSTAVVGGILSFFLPETGGTELPDHIQDVVGKRNGPRKTVSSNLENGCFNQKEDSRLSEWAKATSFVSWDSNNAPACHGKETEDEWVDSAPAHGGQCGF</sequence>
<evidence type="ECO:0000256" key="2">
    <source>
        <dbReference type="ARBA" id="ARBA00022692"/>
    </source>
</evidence>
<feature type="transmembrane region" description="Helical" evidence="5">
    <location>
        <begin position="201"/>
        <end position="219"/>
    </location>
</feature>
<gene>
    <name evidence="6" type="ORF">JRQ81_018410</name>
</gene>
<dbReference type="Pfam" id="PF07690">
    <property type="entry name" value="MFS_1"/>
    <property type="match status" value="1"/>
</dbReference>
<dbReference type="EMBL" id="JAPFRF010000009">
    <property type="protein sequence ID" value="KAJ7322123.1"/>
    <property type="molecule type" value="Genomic_DNA"/>
</dbReference>
<comment type="subcellular location">
    <subcellularLocation>
        <location evidence="1">Membrane</location>
        <topology evidence="1">Multi-pass membrane protein</topology>
    </subcellularLocation>
</comment>
<keyword evidence="3 5" id="KW-1133">Transmembrane helix</keyword>
<proteinExistence type="predicted"/>
<feature type="transmembrane region" description="Helical" evidence="5">
    <location>
        <begin position="316"/>
        <end position="332"/>
    </location>
</feature>
<keyword evidence="4 5" id="KW-0472">Membrane</keyword>
<evidence type="ECO:0000313" key="6">
    <source>
        <dbReference type="EMBL" id="KAJ7322123.1"/>
    </source>
</evidence>
<reference evidence="6" key="1">
    <citation type="journal article" date="2023" name="DNA Res.">
        <title>Chromosome-level genome assembly of Phrynocephalus forsythii using third-generation DNA sequencing and Hi-C analysis.</title>
        <authorList>
            <person name="Qi Y."/>
            <person name="Zhao W."/>
            <person name="Zhao Y."/>
            <person name="Niu C."/>
            <person name="Cao S."/>
            <person name="Zhang Y."/>
        </authorList>
    </citation>
    <scope>NUCLEOTIDE SEQUENCE</scope>
    <source>
        <tissue evidence="6">Muscle</tissue>
    </source>
</reference>
<dbReference type="GO" id="GO:0022857">
    <property type="term" value="F:transmembrane transporter activity"/>
    <property type="evidence" value="ECO:0007669"/>
    <property type="project" value="InterPro"/>
</dbReference>
<dbReference type="SUPFAM" id="SSF103473">
    <property type="entry name" value="MFS general substrate transporter"/>
    <property type="match status" value="1"/>
</dbReference>
<evidence type="ECO:0000256" key="5">
    <source>
        <dbReference type="SAM" id="Phobius"/>
    </source>
</evidence>
<dbReference type="Gene3D" id="1.20.1250.20">
    <property type="entry name" value="MFS general substrate transporter like domains"/>
    <property type="match status" value="2"/>
</dbReference>
<feature type="transmembrane region" description="Helical" evidence="5">
    <location>
        <begin position="78"/>
        <end position="98"/>
    </location>
</feature>
<evidence type="ECO:0000256" key="1">
    <source>
        <dbReference type="ARBA" id="ARBA00004141"/>
    </source>
</evidence>
<feature type="transmembrane region" description="Helical" evidence="5">
    <location>
        <begin position="255"/>
        <end position="273"/>
    </location>
</feature>
<dbReference type="InterPro" id="IPR036259">
    <property type="entry name" value="MFS_trans_sf"/>
</dbReference>
<protein>
    <recommendedName>
        <fullName evidence="8">Solute carrier family 22 member 13-like</fullName>
    </recommendedName>
</protein>
<dbReference type="OrthoDB" id="5296287at2759"/>
<evidence type="ECO:0000256" key="4">
    <source>
        <dbReference type="ARBA" id="ARBA00023136"/>
    </source>
</evidence>
<keyword evidence="2 5" id="KW-0812">Transmembrane</keyword>
<accession>A0A9Q0XNM3</accession>
<organism evidence="6 7">
    <name type="scientific">Phrynocephalus forsythii</name>
    <dbReference type="NCBI Taxonomy" id="171643"/>
    <lineage>
        <taxon>Eukaryota</taxon>
        <taxon>Metazoa</taxon>
        <taxon>Chordata</taxon>
        <taxon>Craniata</taxon>
        <taxon>Vertebrata</taxon>
        <taxon>Euteleostomi</taxon>
        <taxon>Lepidosauria</taxon>
        <taxon>Squamata</taxon>
        <taxon>Bifurcata</taxon>
        <taxon>Unidentata</taxon>
        <taxon>Episquamata</taxon>
        <taxon>Toxicofera</taxon>
        <taxon>Iguania</taxon>
        <taxon>Acrodonta</taxon>
        <taxon>Agamidae</taxon>
        <taxon>Agaminae</taxon>
        <taxon>Phrynocephalus</taxon>
    </lineage>
</organism>